<proteinExistence type="predicted"/>
<feature type="compositionally biased region" description="Acidic residues" evidence="1">
    <location>
        <begin position="422"/>
        <end position="435"/>
    </location>
</feature>
<dbReference type="InterPro" id="IPR003593">
    <property type="entry name" value="AAA+_ATPase"/>
</dbReference>
<dbReference type="Pfam" id="PF00004">
    <property type="entry name" value="AAA"/>
    <property type="match status" value="1"/>
</dbReference>
<feature type="compositionally biased region" description="Basic residues" evidence="1">
    <location>
        <begin position="1"/>
        <end position="13"/>
    </location>
</feature>
<feature type="region of interest" description="Disordered" evidence="1">
    <location>
        <begin position="533"/>
        <end position="562"/>
    </location>
</feature>
<dbReference type="PANTHER" id="PTHR46411:SF3">
    <property type="entry name" value="AAA+ ATPASE DOMAIN-CONTAINING PROTEIN"/>
    <property type="match status" value="1"/>
</dbReference>
<dbReference type="CDD" id="cd19481">
    <property type="entry name" value="RecA-like_protease"/>
    <property type="match status" value="1"/>
</dbReference>
<evidence type="ECO:0000256" key="1">
    <source>
        <dbReference type="SAM" id="MobiDB-lite"/>
    </source>
</evidence>
<feature type="region of interest" description="Disordered" evidence="1">
    <location>
        <begin position="1"/>
        <end position="25"/>
    </location>
</feature>
<dbReference type="SUPFAM" id="SSF52540">
    <property type="entry name" value="P-loop containing nucleoside triphosphate hydrolases"/>
    <property type="match status" value="1"/>
</dbReference>
<feature type="compositionally biased region" description="Acidic residues" evidence="1">
    <location>
        <begin position="58"/>
        <end position="71"/>
    </location>
</feature>
<organism evidence="3 4">
    <name type="scientific">Cordyceps javanica</name>
    <dbReference type="NCBI Taxonomy" id="43265"/>
    <lineage>
        <taxon>Eukaryota</taxon>
        <taxon>Fungi</taxon>
        <taxon>Dikarya</taxon>
        <taxon>Ascomycota</taxon>
        <taxon>Pezizomycotina</taxon>
        <taxon>Sordariomycetes</taxon>
        <taxon>Hypocreomycetidae</taxon>
        <taxon>Hypocreales</taxon>
        <taxon>Cordycipitaceae</taxon>
        <taxon>Cordyceps</taxon>
    </lineage>
</organism>
<dbReference type="InterPro" id="IPR027417">
    <property type="entry name" value="P-loop_NTPase"/>
</dbReference>
<keyword evidence="4" id="KW-1185">Reference proteome</keyword>
<gene>
    <name evidence="3" type="ORF">IF1G_07502</name>
</gene>
<dbReference type="Pfam" id="PF22942">
    <property type="entry name" value="DUF7025"/>
    <property type="match status" value="1"/>
</dbReference>
<dbReference type="Gene3D" id="3.40.50.300">
    <property type="entry name" value="P-loop containing nucleotide triphosphate hydrolases"/>
    <property type="match status" value="1"/>
</dbReference>
<reference evidence="3 4" key="1">
    <citation type="journal article" date="2019" name="Appl. Microbiol. Biotechnol.">
        <title>Genome sequence of Isaria javanica and comparative genome analysis insights into family S53 peptidase evolution in fungal entomopathogens.</title>
        <authorList>
            <person name="Lin R."/>
            <person name="Zhang X."/>
            <person name="Xin B."/>
            <person name="Zou M."/>
            <person name="Gao Y."/>
            <person name="Qin F."/>
            <person name="Hu Q."/>
            <person name="Xie B."/>
            <person name="Cheng X."/>
        </authorList>
    </citation>
    <scope>NUCLEOTIDE SEQUENCE [LARGE SCALE GENOMIC DNA]</scope>
    <source>
        <strain evidence="3 4">IJ1G</strain>
    </source>
</reference>
<dbReference type="SMART" id="SM00382">
    <property type="entry name" value="AAA"/>
    <property type="match status" value="1"/>
</dbReference>
<dbReference type="STRING" id="43265.A0A545VS64"/>
<dbReference type="InterPro" id="IPR003959">
    <property type="entry name" value="ATPase_AAA_core"/>
</dbReference>
<dbReference type="GO" id="GO:0016887">
    <property type="term" value="F:ATP hydrolysis activity"/>
    <property type="evidence" value="ECO:0007669"/>
    <property type="project" value="InterPro"/>
</dbReference>
<feature type="region of interest" description="Disordered" evidence="1">
    <location>
        <begin position="57"/>
        <end position="76"/>
    </location>
</feature>
<protein>
    <submittedName>
        <fullName evidence="3">AAA family ATPase</fullName>
    </submittedName>
</protein>
<dbReference type="InterPro" id="IPR054289">
    <property type="entry name" value="DUF7025"/>
</dbReference>
<dbReference type="OrthoDB" id="10042665at2759"/>
<evidence type="ECO:0000259" key="2">
    <source>
        <dbReference type="SMART" id="SM00382"/>
    </source>
</evidence>
<accession>A0A545VS64</accession>
<dbReference type="PANTHER" id="PTHR46411">
    <property type="entry name" value="FAMILY ATPASE, PUTATIVE-RELATED"/>
    <property type="match status" value="1"/>
</dbReference>
<dbReference type="GO" id="GO:0005524">
    <property type="term" value="F:ATP binding"/>
    <property type="evidence" value="ECO:0007669"/>
    <property type="project" value="InterPro"/>
</dbReference>
<feature type="compositionally biased region" description="Polar residues" evidence="1">
    <location>
        <begin position="543"/>
        <end position="552"/>
    </location>
</feature>
<name>A0A545VS64_9HYPO</name>
<evidence type="ECO:0000313" key="4">
    <source>
        <dbReference type="Proteomes" id="UP000315783"/>
    </source>
</evidence>
<dbReference type="AlphaFoldDB" id="A0A545VS64"/>
<dbReference type="EMBL" id="SPUK01000011">
    <property type="protein sequence ID" value="TQV93770.1"/>
    <property type="molecule type" value="Genomic_DNA"/>
</dbReference>
<evidence type="ECO:0000313" key="3">
    <source>
        <dbReference type="EMBL" id="TQV93770.1"/>
    </source>
</evidence>
<feature type="region of interest" description="Disordered" evidence="1">
    <location>
        <begin position="373"/>
        <end position="458"/>
    </location>
</feature>
<sequence length="841" mass="94821">MARRPPQRARRRAPSVASSNSGVEEGRFSKFRKAFSKDGAVSEFVWKWRCKLFGNADQDAEDDTTEEEEVGGDPVSKIMYEGPDSSTWNYNWVDYPPKQISKATAREHGRVAIKVFKVKDHEKQCISGRLPLKYHSIQVQNLAVVAALAPILKKQDYHISETETATFKAPFHVLFFCQDEIQQLYHGLAKDDILAPYLKLFVDATESVLKEMHTKLDNLGSSGLISFATIWTLFPRGTTVYSTDLESEFLCKVTKADYVTTSCGGSFLQIGVKVLRFNGDSFVWATKMLRLNSFSGNKPIKQLRHYPIEYHSDIPGVYDRLQTRGKMMLDLQGLQYRCYNNVALYWQDSKSVNKHNVEGRILVDVSGYQKYQDDDLHRSTGKRKSSKRRNEDEDDLDDWGIGAWDDSDDESDAESVNPFSDGDSDTSYDSDSDENQPEKRTIRKQITESQSQRNKEMMLRRKDDLPFLYGLVGGYALKTKLWVEFYIEDIEPLIWNDTAYSHLVYDEQQKDLILSFVQHHSFANNAAPTVKKPALLPAPGMTASDSSSTANEDPSDSTPKRTLAPIEDVIVGKGQGLVILLSGPPGTGKTLMAEAVADRTHRPLVYLQAEDLGTHAGELGTRLKRCLTMAAEWNAVVLLDEADVFMAERDPNNIHRNELVSIFLRELEYFRGILFLTTNLYQTIDPAFRSRVSLHLLFASLARDARKKVWHNFLSRLAPQTLAPPVPARAAGKGKAVAWTAAEDEDDDAGVKEEEEVVEEVEEEVRRGAQGGAPPTLSDADIDEISLWQLNGREIKNAVKMVRTWCDHKGYAMTLDRLESGIRVTNPCATKSAEVDHDLYK</sequence>
<comment type="caution">
    <text evidence="3">The sequence shown here is derived from an EMBL/GenBank/DDBJ whole genome shotgun (WGS) entry which is preliminary data.</text>
</comment>
<dbReference type="Proteomes" id="UP000315783">
    <property type="component" value="Unassembled WGS sequence"/>
</dbReference>
<feature type="domain" description="AAA+ ATPase" evidence="2">
    <location>
        <begin position="575"/>
        <end position="703"/>
    </location>
</feature>